<proteinExistence type="predicted"/>
<dbReference type="AlphaFoldDB" id="A0A139HE37"/>
<dbReference type="OrthoDB" id="10443562at2759"/>
<dbReference type="Proteomes" id="UP000073492">
    <property type="component" value="Unassembled WGS sequence"/>
</dbReference>
<evidence type="ECO:0000256" key="1">
    <source>
        <dbReference type="SAM" id="MobiDB-lite"/>
    </source>
</evidence>
<evidence type="ECO:0000313" key="3">
    <source>
        <dbReference type="Proteomes" id="UP000073492"/>
    </source>
</evidence>
<organism evidence="2 3">
    <name type="scientific">Pseudocercospora musae</name>
    <dbReference type="NCBI Taxonomy" id="113226"/>
    <lineage>
        <taxon>Eukaryota</taxon>
        <taxon>Fungi</taxon>
        <taxon>Dikarya</taxon>
        <taxon>Ascomycota</taxon>
        <taxon>Pezizomycotina</taxon>
        <taxon>Dothideomycetes</taxon>
        <taxon>Dothideomycetidae</taxon>
        <taxon>Mycosphaerellales</taxon>
        <taxon>Mycosphaerellaceae</taxon>
        <taxon>Pseudocercospora</taxon>
    </lineage>
</organism>
<reference evidence="2 3" key="1">
    <citation type="submission" date="2015-07" db="EMBL/GenBank/DDBJ databases">
        <title>Comparative genomics of the Sigatoka disease complex on banana suggests a link between parallel evolutionary changes in Pseudocercospora fijiensis and Pseudocercospora eumusae and increased virulence on the banana host.</title>
        <authorList>
            <person name="Chang T.-C."/>
            <person name="Salvucci A."/>
            <person name="Crous P.W."/>
            <person name="Stergiopoulos I."/>
        </authorList>
    </citation>
    <scope>NUCLEOTIDE SEQUENCE [LARGE SCALE GENOMIC DNA]</scope>
    <source>
        <strain evidence="2 3">CBS 116634</strain>
    </source>
</reference>
<dbReference type="EMBL" id="LFZO01000672">
    <property type="protein sequence ID" value="KXT00744.1"/>
    <property type="molecule type" value="Genomic_DNA"/>
</dbReference>
<protein>
    <submittedName>
        <fullName evidence="2">Uncharacterized protein</fullName>
    </submittedName>
</protein>
<comment type="caution">
    <text evidence="2">The sequence shown here is derived from an EMBL/GenBank/DDBJ whole genome shotgun (WGS) entry which is preliminary data.</text>
</comment>
<name>A0A139HE37_9PEZI</name>
<sequence>MLFNNSLLAEKGLDFIDICSRALINQFEDPNFTKSIIQPAIYEMANHICMILTGCIGLLHQSFIHDHWHARSMLPPRNVLLWVLKLQVKMNADPRKHSFAMYDYGQPFSSDGATAELRWEEAIVRDTTMPGICRQGVDAEEVVIGAEVRMMTASLRSSKNEDDSFRSPLQAQVV</sequence>
<gene>
    <name evidence="2" type="ORF">AC579_10225</name>
</gene>
<keyword evidence="3" id="KW-1185">Reference proteome</keyword>
<accession>A0A139HE37</accession>
<evidence type="ECO:0000313" key="2">
    <source>
        <dbReference type="EMBL" id="KXT00744.1"/>
    </source>
</evidence>
<feature type="region of interest" description="Disordered" evidence="1">
    <location>
        <begin position="155"/>
        <end position="174"/>
    </location>
</feature>